<accession>A0A397U0P4</accession>
<dbReference type="OrthoDB" id="2449845at2759"/>
<dbReference type="PANTHER" id="PTHR47718:SF7">
    <property type="entry name" value="PROTEIN FAR1-RELATED SEQUENCE"/>
    <property type="match status" value="1"/>
</dbReference>
<sequence>MANAIVLEFPNSNHHLCMYHIGVNLKKNLRGKLWSNKFQQFENDFFLCCNTLSTNLFESRWQSLKMKYPSAVQYINRQLEPLKVKWAACYNNTQFTAGANTIQREIQEILDSEAEYMRIEEYKDQIPTIGMMTVPKRFFHSIESIVTEFLMPSMVVAVSQQMKECFFYDTFKVDNINYNDLIKNQVDQDYDKEAWEDNYKASKIFLKEILLTVDQTKIVEIWRLAISGSLTSHYLILISDGSHRCTCNLLITHGILVDISTRFYDVHLRLTGTLSLSLNDDSSGIEHISNTSDLNLVYIKQLRGNEIYTPELRQINSNCIKYGRAQGIMRKMINLALDTNSYEEMIGTCQEFIFNKQQKLNHKEQDNLDLNVQNPIITTRKSRPAGRIKSSIEIQDNKLNRANILQSVDDNLNTQSINIDLNANGDPLEAKNTCKDKRKKCKNCGYKGHNRVTCKENINVD</sequence>
<gene>
    <name evidence="1" type="ORF">C2G38_2233569</name>
</gene>
<dbReference type="PANTHER" id="PTHR47718">
    <property type="entry name" value="OS01G0519700 PROTEIN"/>
    <property type="match status" value="1"/>
</dbReference>
<organism evidence="1 2">
    <name type="scientific">Gigaspora rosea</name>
    <dbReference type="NCBI Taxonomy" id="44941"/>
    <lineage>
        <taxon>Eukaryota</taxon>
        <taxon>Fungi</taxon>
        <taxon>Fungi incertae sedis</taxon>
        <taxon>Mucoromycota</taxon>
        <taxon>Glomeromycotina</taxon>
        <taxon>Glomeromycetes</taxon>
        <taxon>Diversisporales</taxon>
        <taxon>Gigasporaceae</taxon>
        <taxon>Gigaspora</taxon>
    </lineage>
</organism>
<evidence type="ECO:0000313" key="2">
    <source>
        <dbReference type="Proteomes" id="UP000266673"/>
    </source>
</evidence>
<evidence type="ECO:0000313" key="1">
    <source>
        <dbReference type="EMBL" id="RIB00636.1"/>
    </source>
</evidence>
<dbReference type="AlphaFoldDB" id="A0A397U0P4"/>
<proteinExistence type="predicted"/>
<keyword evidence="2" id="KW-1185">Reference proteome</keyword>
<protein>
    <submittedName>
        <fullName evidence="1">Uncharacterized protein</fullName>
    </submittedName>
</protein>
<comment type="caution">
    <text evidence="1">The sequence shown here is derived from an EMBL/GenBank/DDBJ whole genome shotgun (WGS) entry which is preliminary data.</text>
</comment>
<dbReference type="EMBL" id="QKWP01003847">
    <property type="protein sequence ID" value="RIB00636.1"/>
    <property type="molecule type" value="Genomic_DNA"/>
</dbReference>
<dbReference type="Proteomes" id="UP000266673">
    <property type="component" value="Unassembled WGS sequence"/>
</dbReference>
<name>A0A397U0P4_9GLOM</name>
<reference evidence="1 2" key="1">
    <citation type="submission" date="2018-06" db="EMBL/GenBank/DDBJ databases">
        <title>Comparative genomics reveals the genomic features of Rhizophagus irregularis, R. cerebriforme, R. diaphanum and Gigaspora rosea, and their symbiotic lifestyle signature.</title>
        <authorList>
            <person name="Morin E."/>
            <person name="San Clemente H."/>
            <person name="Chen E.C.H."/>
            <person name="De La Providencia I."/>
            <person name="Hainaut M."/>
            <person name="Kuo A."/>
            <person name="Kohler A."/>
            <person name="Murat C."/>
            <person name="Tang N."/>
            <person name="Roy S."/>
            <person name="Loubradou J."/>
            <person name="Henrissat B."/>
            <person name="Grigoriev I.V."/>
            <person name="Corradi N."/>
            <person name="Roux C."/>
            <person name="Martin F.M."/>
        </authorList>
    </citation>
    <scope>NUCLEOTIDE SEQUENCE [LARGE SCALE GENOMIC DNA]</scope>
    <source>
        <strain evidence="1 2">DAOM 194757</strain>
    </source>
</reference>